<dbReference type="PANTHER" id="PTHR19818:SF163">
    <property type="entry name" value="C2H2-TYPE DOMAIN-CONTAINING PROTEIN"/>
    <property type="match status" value="1"/>
</dbReference>
<dbReference type="FunFam" id="3.30.160.60:FF:000478">
    <property type="entry name" value="Zinc finger protein 133"/>
    <property type="match status" value="1"/>
</dbReference>
<dbReference type="Proteomes" id="UP000009046">
    <property type="component" value="Unassembled WGS sequence"/>
</dbReference>
<proteinExistence type="predicted"/>
<evidence type="ECO:0000313" key="10">
    <source>
        <dbReference type="EMBL" id="EEB14963.1"/>
    </source>
</evidence>
<dbReference type="EMBL" id="DS235340">
    <property type="protein sequence ID" value="EEB14963.1"/>
    <property type="molecule type" value="Genomic_DNA"/>
</dbReference>
<evidence type="ECO:0000256" key="8">
    <source>
        <dbReference type="SAM" id="MobiDB-lite"/>
    </source>
</evidence>
<feature type="region of interest" description="Disordered" evidence="8">
    <location>
        <begin position="42"/>
        <end position="67"/>
    </location>
</feature>
<dbReference type="OrthoDB" id="6077919at2759"/>
<dbReference type="GO" id="GO:0000981">
    <property type="term" value="F:DNA-binding transcription factor activity, RNA polymerase II-specific"/>
    <property type="evidence" value="ECO:0007669"/>
    <property type="project" value="TreeGrafter"/>
</dbReference>
<evidence type="ECO:0000259" key="9">
    <source>
        <dbReference type="PROSITE" id="PS50157"/>
    </source>
</evidence>
<keyword evidence="12" id="KW-1185">Reference proteome</keyword>
<organism>
    <name type="scientific">Pediculus humanus subsp. corporis</name>
    <name type="common">Body louse</name>
    <dbReference type="NCBI Taxonomy" id="121224"/>
    <lineage>
        <taxon>Eukaryota</taxon>
        <taxon>Metazoa</taxon>
        <taxon>Ecdysozoa</taxon>
        <taxon>Arthropoda</taxon>
        <taxon>Hexapoda</taxon>
        <taxon>Insecta</taxon>
        <taxon>Pterygota</taxon>
        <taxon>Neoptera</taxon>
        <taxon>Paraneoptera</taxon>
        <taxon>Psocodea</taxon>
        <taxon>Troctomorpha</taxon>
        <taxon>Phthiraptera</taxon>
        <taxon>Anoplura</taxon>
        <taxon>Pediculidae</taxon>
        <taxon>Pediculus</taxon>
    </lineage>
</organism>
<dbReference type="AlphaFoldDB" id="E0VNK7"/>
<evidence type="ECO:0000256" key="6">
    <source>
        <dbReference type="ARBA" id="ARBA00023242"/>
    </source>
</evidence>
<dbReference type="RefSeq" id="XP_002427701.1">
    <property type="nucleotide sequence ID" value="XM_002427656.1"/>
</dbReference>
<feature type="compositionally biased region" description="Polar residues" evidence="8">
    <location>
        <begin position="48"/>
        <end position="67"/>
    </location>
</feature>
<feature type="region of interest" description="Disordered" evidence="8">
    <location>
        <begin position="107"/>
        <end position="126"/>
    </location>
</feature>
<feature type="domain" description="C2H2-type" evidence="9">
    <location>
        <begin position="406"/>
        <end position="433"/>
    </location>
</feature>
<dbReference type="GO" id="GO:0032502">
    <property type="term" value="P:developmental process"/>
    <property type="evidence" value="ECO:0007669"/>
    <property type="project" value="UniProtKB-ARBA"/>
</dbReference>
<keyword evidence="4 7" id="KW-0863">Zinc-finger</keyword>
<keyword evidence="5" id="KW-0862">Zinc</keyword>
<reference evidence="11" key="3">
    <citation type="submission" date="2021-02" db="UniProtKB">
        <authorList>
            <consortium name="EnsemblMetazoa"/>
        </authorList>
    </citation>
    <scope>IDENTIFICATION</scope>
    <source>
        <strain evidence="11">USDA</strain>
    </source>
</reference>
<dbReference type="Gene3D" id="3.30.160.60">
    <property type="entry name" value="Classic Zinc Finger"/>
    <property type="match status" value="5"/>
</dbReference>
<reference evidence="10" key="2">
    <citation type="submission" date="2007-04" db="EMBL/GenBank/DDBJ databases">
        <title>The genome of the human body louse.</title>
        <authorList>
            <consortium name="The Human Body Louse Genome Consortium"/>
            <person name="Kirkness E."/>
            <person name="Walenz B."/>
            <person name="Hass B."/>
            <person name="Bruggner R."/>
            <person name="Strausberg R."/>
        </authorList>
    </citation>
    <scope>NUCLEOTIDE SEQUENCE</scope>
    <source>
        <strain evidence="10">USDA</strain>
    </source>
</reference>
<sequence>MEEDFEHHSALGDDIFDALNSSDNELASDKKLSKTIHDLYVGPDLKPETSNQPYSGFAPTETNPSHSTFKQSEIMFPRMPILNDDLSYEPKKTTNAIDEFLSFNNPNTTKVDKGEENGQESSDFKMGDDSYLNMVSMLNDNYPKIDLNGISVDKPVDVVVGLPDHFVIRNYNMTDKIDGEKNDILNENRFGNDFILNDNDFLNNSNLLTGKQITTESSRAFEGNSNLIGDHVLNLDFSSSQMYVNRNYSNFKTGNGRNSENVNDYNFGTSATLSLNYEDNSYCFMEDRDKNYETFAATKSIEENKTRNQELNFEDTGNGLNDIDLVEPKRNLNGLVDEDEYKNFDFKYQNKRMVDCNKENNLHYVRYQHLGDRNIKIWQCGVCGKDFRHQYTLTRHLPTHTDERNYKCETCGKAFRQMSTLSQHRAIHSDARPYVCEFCRKTFNRVSTLISHKKTHSDYKPHKCHICGKAFHQKGNLRNHIFTHTNERPYKCDICTKGFNQMSNLMCHKAHTHSEKGMYPCIRCGQVFNKRFSLRNHEEYVHGIKYPSRDVNNEENVRVVHLPNDNRGIIEQFDKGGKPTPPNKSLLQRLKITKTYITDRGVVTEKVLKSFKNFSFFLYE</sequence>
<dbReference type="Pfam" id="PF13912">
    <property type="entry name" value="zf-C2H2_6"/>
    <property type="match status" value="1"/>
</dbReference>
<dbReference type="GO" id="GO:0000978">
    <property type="term" value="F:RNA polymerase II cis-regulatory region sequence-specific DNA binding"/>
    <property type="evidence" value="ECO:0007669"/>
    <property type="project" value="TreeGrafter"/>
</dbReference>
<reference evidence="10" key="1">
    <citation type="submission" date="2007-04" db="EMBL/GenBank/DDBJ databases">
        <title>Annotation of Pediculus humanus corporis strain USDA.</title>
        <authorList>
            <person name="Kirkness E."/>
            <person name="Hannick L."/>
            <person name="Hass B."/>
            <person name="Bruggner R."/>
            <person name="Lawson D."/>
            <person name="Bidwell S."/>
            <person name="Joardar V."/>
            <person name="Caler E."/>
            <person name="Walenz B."/>
            <person name="Inman J."/>
            <person name="Schobel S."/>
            <person name="Galinsky K."/>
            <person name="Amedeo P."/>
            <person name="Strausberg R."/>
        </authorList>
    </citation>
    <scope>NUCLEOTIDE SEQUENCE</scope>
    <source>
        <strain evidence="10">USDA</strain>
    </source>
</reference>
<keyword evidence="2" id="KW-0479">Metal-binding</keyword>
<feature type="domain" description="C2H2-type" evidence="9">
    <location>
        <begin position="434"/>
        <end position="461"/>
    </location>
</feature>
<dbReference type="PROSITE" id="PS50157">
    <property type="entry name" value="ZINC_FINGER_C2H2_2"/>
    <property type="match status" value="6"/>
</dbReference>
<keyword evidence="3" id="KW-0677">Repeat</keyword>
<keyword evidence="6" id="KW-0539">Nucleus</keyword>
<dbReference type="CTD" id="8231784"/>
<dbReference type="InterPro" id="IPR050329">
    <property type="entry name" value="GLI_C2H2-zinc-finger"/>
</dbReference>
<dbReference type="InterPro" id="IPR013087">
    <property type="entry name" value="Znf_C2H2_type"/>
</dbReference>
<feature type="domain" description="C2H2-type" evidence="9">
    <location>
        <begin position="490"/>
        <end position="518"/>
    </location>
</feature>
<accession>E0VNK7</accession>
<name>E0VNK7_PEDHC</name>
<dbReference type="VEuPathDB" id="VectorBase:PHUM336770"/>
<feature type="domain" description="C2H2-type" evidence="9">
    <location>
        <begin position="378"/>
        <end position="405"/>
    </location>
</feature>
<evidence type="ECO:0000313" key="11">
    <source>
        <dbReference type="EnsemblMetazoa" id="PHUM336770-PA"/>
    </source>
</evidence>
<dbReference type="InterPro" id="IPR036236">
    <property type="entry name" value="Znf_C2H2_sf"/>
</dbReference>
<dbReference type="FunFam" id="3.30.160.60:FF:001049">
    <property type="entry name" value="zinc finger protein 319"/>
    <property type="match status" value="1"/>
</dbReference>
<dbReference type="GO" id="GO:0045944">
    <property type="term" value="P:positive regulation of transcription by RNA polymerase II"/>
    <property type="evidence" value="ECO:0007669"/>
    <property type="project" value="UniProtKB-ARBA"/>
</dbReference>
<dbReference type="InParanoid" id="E0VNK7"/>
<comment type="subcellular location">
    <subcellularLocation>
        <location evidence="1">Nucleus</location>
    </subcellularLocation>
</comment>
<dbReference type="EMBL" id="AAZO01003917">
    <property type="status" value="NOT_ANNOTATED_CDS"/>
    <property type="molecule type" value="Genomic_DNA"/>
</dbReference>
<evidence type="ECO:0000256" key="5">
    <source>
        <dbReference type="ARBA" id="ARBA00022833"/>
    </source>
</evidence>
<dbReference type="SUPFAM" id="SSF57667">
    <property type="entry name" value="beta-beta-alpha zinc fingers"/>
    <property type="match status" value="3"/>
</dbReference>
<evidence type="ECO:0000256" key="3">
    <source>
        <dbReference type="ARBA" id="ARBA00022737"/>
    </source>
</evidence>
<dbReference type="GeneID" id="8231784"/>
<dbReference type="GO" id="GO:0005634">
    <property type="term" value="C:nucleus"/>
    <property type="evidence" value="ECO:0007669"/>
    <property type="project" value="UniProtKB-SubCell"/>
</dbReference>
<feature type="compositionally biased region" description="Basic and acidic residues" evidence="8">
    <location>
        <begin position="110"/>
        <end position="126"/>
    </location>
</feature>
<dbReference type="PROSITE" id="PS00028">
    <property type="entry name" value="ZINC_FINGER_C2H2_1"/>
    <property type="match status" value="6"/>
</dbReference>
<evidence type="ECO:0000256" key="7">
    <source>
        <dbReference type="PROSITE-ProRule" id="PRU00042"/>
    </source>
</evidence>
<dbReference type="HOGENOM" id="CLU_440978_0_0_1"/>
<evidence type="ECO:0000256" key="4">
    <source>
        <dbReference type="ARBA" id="ARBA00022771"/>
    </source>
</evidence>
<dbReference type="GO" id="GO:0008270">
    <property type="term" value="F:zinc ion binding"/>
    <property type="evidence" value="ECO:0007669"/>
    <property type="project" value="UniProtKB-KW"/>
</dbReference>
<dbReference type="FunFam" id="3.30.160.60:FF:000340">
    <property type="entry name" value="zinc finger protein 473 isoform X1"/>
    <property type="match status" value="1"/>
</dbReference>
<dbReference type="Pfam" id="PF00096">
    <property type="entry name" value="zf-C2H2"/>
    <property type="match status" value="4"/>
</dbReference>
<dbReference type="KEGG" id="phu:Phum_PHUM336770"/>
<dbReference type="eggNOG" id="KOG1721">
    <property type="taxonomic scope" value="Eukaryota"/>
</dbReference>
<evidence type="ECO:0000313" key="12">
    <source>
        <dbReference type="Proteomes" id="UP000009046"/>
    </source>
</evidence>
<dbReference type="EnsemblMetazoa" id="PHUM336770-RA">
    <property type="protein sequence ID" value="PHUM336770-PA"/>
    <property type="gene ID" value="PHUM336770"/>
</dbReference>
<gene>
    <name evidence="11" type="primary">8231784</name>
    <name evidence="10" type="ORF">Phum_PHUM336770</name>
</gene>
<feature type="domain" description="C2H2-type" evidence="9">
    <location>
        <begin position="519"/>
        <end position="547"/>
    </location>
</feature>
<protein>
    <submittedName>
        <fullName evidence="10">Krueppel c2h2-type zinc finger protein, putative</fullName>
    </submittedName>
</protein>
<dbReference type="PANTHER" id="PTHR19818">
    <property type="entry name" value="ZINC FINGER PROTEIN ZIC AND GLI"/>
    <property type="match status" value="1"/>
</dbReference>
<evidence type="ECO:0000256" key="1">
    <source>
        <dbReference type="ARBA" id="ARBA00004123"/>
    </source>
</evidence>
<evidence type="ECO:0000256" key="2">
    <source>
        <dbReference type="ARBA" id="ARBA00022723"/>
    </source>
</evidence>
<feature type="domain" description="C2H2-type" evidence="9">
    <location>
        <begin position="462"/>
        <end position="489"/>
    </location>
</feature>
<dbReference type="SMART" id="SM00355">
    <property type="entry name" value="ZnF_C2H2"/>
    <property type="match status" value="6"/>
</dbReference>
<dbReference type="FunFam" id="3.30.160.60:FF:000870">
    <property type="entry name" value="zinc finger protein 197 isoform X1"/>
    <property type="match status" value="1"/>
</dbReference>